<evidence type="ECO:0000313" key="2">
    <source>
        <dbReference type="Proteomes" id="UP000001017"/>
    </source>
</evidence>
<dbReference type="KEGG" id="tvo:TVG0229397"/>
<gene>
    <name evidence="1" type="ORF">TVG0229397</name>
</gene>
<keyword evidence="2" id="KW-1185">Reference proteome</keyword>
<sequence length="188" mass="21944">MYFVATIGKLHGKIAGYDYRTLYRYVMSLNPTKIYVTYLTHSDYDSGNYGEEIKLIMSDESLSERVSFCGADESKYKKFYEDYVNINKSSPEFVVKLNVLDIINTTVNSYLESYWKSAETVNSEVTDSLFRAKHRLMTAMFPEMELETWEKKHKEILENIDMTGVTPNTMILCPAESRYWFIDHFGTT</sequence>
<organism evidence="1 2">
    <name type="scientific">Thermoplasma volcanium (strain ATCC 51530 / DSM 4299 / JCM 9571 / NBRC 15438 / GSS1)</name>
    <dbReference type="NCBI Taxonomy" id="273116"/>
    <lineage>
        <taxon>Archaea</taxon>
        <taxon>Methanobacteriati</taxon>
        <taxon>Thermoplasmatota</taxon>
        <taxon>Thermoplasmata</taxon>
        <taxon>Thermoplasmatales</taxon>
        <taxon>Thermoplasmataceae</taxon>
        <taxon>Thermoplasma</taxon>
    </lineage>
</organism>
<reference evidence="1 2" key="1">
    <citation type="journal article" date="1999" name="Proc. Jpn. Acad.">
        <title>Determination of the complete genomic DNA sequence of Thermoplasma volvanium GSS1.</title>
        <authorList>
            <person name="Kawashima T."/>
            <person name="Yamamoto Y."/>
            <person name="Aramaki H."/>
            <person name="Nunoshiba T."/>
            <person name="Kawamoto T."/>
            <person name="Watanabe K."/>
            <person name="Yamazaki M."/>
            <person name="Kanehori K."/>
            <person name="Amano N."/>
            <person name="Ohya Y."/>
            <person name="Makino K."/>
            <person name="Suzuki M."/>
        </authorList>
    </citation>
    <scope>NUCLEOTIDE SEQUENCE [LARGE SCALE GENOMIC DNA]</scope>
    <source>
        <strain evidence="2">ATCC 51530 / DSM 4299 / JCM 9571 / NBRC 15438 / GSS1</strain>
    </source>
</reference>
<dbReference type="RefSeq" id="WP_010916476.1">
    <property type="nucleotide sequence ID" value="NC_002689.2"/>
</dbReference>
<name>Q97C82_THEVO</name>
<dbReference type="Proteomes" id="UP000001017">
    <property type="component" value="Chromosome"/>
</dbReference>
<dbReference type="GeneID" id="1440736"/>
<evidence type="ECO:0000313" key="1">
    <source>
        <dbReference type="EMBL" id="BAB59363.1"/>
    </source>
</evidence>
<dbReference type="eggNOG" id="arCOG05402">
    <property type="taxonomic scope" value="Archaea"/>
</dbReference>
<accession>Q97C82</accession>
<dbReference type="STRING" id="273116.gene:9380992"/>
<protein>
    <submittedName>
        <fullName evidence="1">TVG0229397 protein</fullName>
    </submittedName>
</protein>
<dbReference type="EMBL" id="BA000011">
    <property type="protein sequence ID" value="BAB59363.1"/>
    <property type="molecule type" value="Genomic_DNA"/>
</dbReference>
<dbReference type="AlphaFoldDB" id="Q97C82"/>
<dbReference type="PaxDb" id="273116-14324435"/>
<proteinExistence type="predicted"/>
<dbReference type="HOGENOM" id="CLU_1582969_0_0_2"/>
<reference evidence="1 2" key="2">
    <citation type="journal article" date="2000" name="Proc. Natl. Acad. Sci. U.S.A.">
        <title>Archaeal adaptation to higher temperatures revealed by genomic sequence of Thermoplasma volcanium.</title>
        <authorList>
            <person name="Kawashima T."/>
            <person name="Amano N."/>
            <person name="Koike H."/>
            <person name="Makino S."/>
            <person name="Higuchi S."/>
            <person name="Kawashima-Ohya Y."/>
            <person name="Watanabe K."/>
            <person name="Yamazaki M."/>
            <person name="Kanehori K."/>
            <person name="Kawamoto T."/>
            <person name="Nunoshiba T."/>
            <person name="Yamamoto Y."/>
            <person name="Aramaki H."/>
            <person name="Makino K."/>
            <person name="Suzuki M."/>
        </authorList>
    </citation>
    <scope>NUCLEOTIDE SEQUENCE [LARGE SCALE GENOMIC DNA]</scope>
    <source>
        <strain evidence="2">ATCC 51530 / DSM 4299 / JCM 9571 / NBRC 15438 / GSS1</strain>
    </source>
</reference>